<evidence type="ECO:0008006" key="19">
    <source>
        <dbReference type="Google" id="ProtNLM"/>
    </source>
</evidence>
<gene>
    <name evidence="17" type="primary">APLP2</name>
</gene>
<feature type="compositionally biased region" description="Acidic residues" evidence="12">
    <location>
        <begin position="210"/>
        <end position="257"/>
    </location>
</feature>
<feature type="domain" description="E1" evidence="15">
    <location>
        <begin position="35"/>
        <end position="196"/>
    </location>
</feature>
<comment type="subcellular location">
    <subcellularLocation>
        <location evidence="1">Membrane</location>
        <topology evidence="1">Single-pass type I membrane protein</topology>
    </subcellularLocation>
</comment>
<dbReference type="InterPro" id="IPR036454">
    <property type="entry name" value="Amyloid_glyco_heparin-bd_sf"/>
</dbReference>
<feature type="disulfide bond" evidence="10">
    <location>
        <begin position="165"/>
        <end position="193"/>
    </location>
</feature>
<evidence type="ECO:0000256" key="8">
    <source>
        <dbReference type="ARBA" id="ARBA00023157"/>
    </source>
</evidence>
<evidence type="ECO:0000256" key="10">
    <source>
        <dbReference type="PROSITE-ProRule" id="PRU01217"/>
    </source>
</evidence>
<dbReference type="Gene3D" id="3.90.570.10">
    <property type="entry name" value="Amyloidogenic glycoprotein, heparin-binding domain"/>
    <property type="match status" value="1"/>
</dbReference>
<accession>A0A3Q1I7M5</accession>
<dbReference type="InterPro" id="IPR011993">
    <property type="entry name" value="PH-like_dom_sf"/>
</dbReference>
<dbReference type="GeneTree" id="ENSGT00530000063252"/>
<feature type="region of interest" description="Disordered" evidence="12">
    <location>
        <begin position="197"/>
        <end position="276"/>
    </location>
</feature>
<dbReference type="Gene3D" id="2.30.29.30">
    <property type="entry name" value="Pleckstrin-homology domain (PH domain)/Phosphotyrosine-binding domain (PTB)"/>
    <property type="match status" value="1"/>
</dbReference>
<dbReference type="Pfam" id="PF02177">
    <property type="entry name" value="APP_N"/>
    <property type="match status" value="1"/>
</dbReference>
<dbReference type="InterPro" id="IPR019744">
    <property type="entry name" value="APP_CUBD_CS"/>
</dbReference>
<dbReference type="PROSITE" id="PS00320">
    <property type="entry name" value="APP_INTRA"/>
    <property type="match status" value="1"/>
</dbReference>
<keyword evidence="7 13" id="KW-0472">Membrane</keyword>
<proteinExistence type="inferred from homology"/>
<evidence type="ECO:0000256" key="6">
    <source>
        <dbReference type="ARBA" id="ARBA00023008"/>
    </source>
</evidence>
<keyword evidence="11" id="KW-0175">Coiled coil</keyword>
<keyword evidence="6" id="KW-0186">Copper</keyword>
<dbReference type="GO" id="GO:0046914">
    <property type="term" value="F:transition metal ion binding"/>
    <property type="evidence" value="ECO:0007669"/>
    <property type="project" value="InterPro"/>
</dbReference>
<keyword evidence="8 10" id="KW-1015">Disulfide bond</keyword>
<dbReference type="InterPro" id="IPR015849">
    <property type="entry name" value="Amyloid_glyco_heparin-bd"/>
</dbReference>
<feature type="disulfide bond" evidence="10">
    <location>
        <begin position="80"/>
        <end position="124"/>
    </location>
</feature>
<comment type="caution">
    <text evidence="10">Lacks conserved residue(s) required for the propagation of feature annotation.</text>
</comment>
<dbReference type="InterPro" id="IPR019745">
    <property type="entry name" value="Amyloid_glyco_intracell_CS"/>
</dbReference>
<dbReference type="SMART" id="SM00006">
    <property type="entry name" value="A4_EXTRA"/>
    <property type="match status" value="1"/>
</dbReference>
<dbReference type="InterPro" id="IPR036669">
    <property type="entry name" value="Amyloid_Cu-bd_sf"/>
</dbReference>
<feature type="disulfide bond" evidence="10">
    <location>
        <begin position="140"/>
        <end position="194"/>
    </location>
</feature>
<dbReference type="PROSITE" id="PS00319">
    <property type="entry name" value="APP_CUBD"/>
    <property type="match status" value="1"/>
</dbReference>
<dbReference type="SUPFAM" id="SSF56491">
    <property type="entry name" value="A heparin-binding domain"/>
    <property type="match status" value="1"/>
</dbReference>
<dbReference type="GO" id="GO:0012505">
    <property type="term" value="C:endomembrane system"/>
    <property type="evidence" value="ECO:0007669"/>
    <property type="project" value="UniProtKB-ARBA"/>
</dbReference>
<reference evidence="17" key="3">
    <citation type="submission" date="2025-09" db="UniProtKB">
        <authorList>
            <consortium name="Ensembl"/>
        </authorList>
    </citation>
    <scope>IDENTIFICATION</scope>
</reference>
<evidence type="ECO:0000256" key="3">
    <source>
        <dbReference type="ARBA" id="ARBA00022723"/>
    </source>
</evidence>
<dbReference type="InterPro" id="IPR008154">
    <property type="entry name" value="Amyloid_glyco_extra"/>
</dbReference>
<feature type="chain" id="PRO_5043411305" description="Amyloid beta (A4) precursor-like protein 2" evidence="14">
    <location>
        <begin position="21"/>
        <end position="630"/>
    </location>
</feature>
<evidence type="ECO:0000259" key="16">
    <source>
        <dbReference type="PROSITE" id="PS51870"/>
    </source>
</evidence>
<dbReference type="Gene3D" id="3.30.1490.140">
    <property type="entry name" value="Amyloidogenic glycoprotein, copper-binding domain"/>
    <property type="match status" value="1"/>
</dbReference>
<evidence type="ECO:0000256" key="1">
    <source>
        <dbReference type="ARBA" id="ARBA00004479"/>
    </source>
</evidence>
<dbReference type="InterPro" id="IPR024329">
    <property type="entry name" value="Amyloid_glyco_E2_domain"/>
</dbReference>
<keyword evidence="9" id="KW-0325">Glycoprotein</keyword>
<dbReference type="GO" id="GO:0007409">
    <property type="term" value="P:axonogenesis"/>
    <property type="evidence" value="ECO:0007669"/>
    <property type="project" value="TreeGrafter"/>
</dbReference>
<evidence type="ECO:0000256" key="14">
    <source>
        <dbReference type="SAM" id="SignalP"/>
    </source>
</evidence>
<comment type="similarity">
    <text evidence="10">Belongs to the APP family.</text>
</comment>
<name>A0A3Q1I7M5_ANATE</name>
<dbReference type="Ensembl" id="ENSATET00000013546.3">
    <property type="protein sequence ID" value="ENSATEP00000013328.3"/>
    <property type="gene ID" value="ENSATEG00000009259.3"/>
</dbReference>
<feature type="signal peptide" evidence="14">
    <location>
        <begin position="1"/>
        <end position="20"/>
    </location>
</feature>
<feature type="coiled-coil region" evidence="11">
    <location>
        <begin position="354"/>
        <end position="381"/>
    </location>
</feature>
<dbReference type="SUPFAM" id="SSF89811">
    <property type="entry name" value="Amyloid beta a4 protein copper binding domain (domain 2)"/>
    <property type="match status" value="1"/>
</dbReference>
<feature type="region of interest" description="Disordered" evidence="12">
    <location>
        <begin position="510"/>
        <end position="553"/>
    </location>
</feature>
<dbReference type="InterPro" id="IPR019543">
    <property type="entry name" value="APP_amyloid_C"/>
</dbReference>
<evidence type="ECO:0000256" key="12">
    <source>
        <dbReference type="SAM" id="MobiDB-lite"/>
    </source>
</evidence>
<reference evidence="17" key="2">
    <citation type="submission" date="2025-08" db="UniProtKB">
        <authorList>
            <consortium name="Ensembl"/>
        </authorList>
    </citation>
    <scope>IDENTIFICATION</scope>
</reference>
<feature type="compositionally biased region" description="Low complexity" evidence="12">
    <location>
        <begin position="511"/>
        <end position="523"/>
    </location>
</feature>
<dbReference type="PRINTS" id="PR00203">
    <property type="entry name" value="AMYLOIDA4"/>
</dbReference>
<dbReference type="Pfam" id="PF10515">
    <property type="entry name" value="APP_amyloid"/>
    <property type="match status" value="1"/>
</dbReference>
<feature type="region of interest" description="CuBD subdomain" evidence="10">
    <location>
        <begin position="138"/>
        <end position="196"/>
    </location>
</feature>
<evidence type="ECO:0000256" key="9">
    <source>
        <dbReference type="ARBA" id="ARBA00023180"/>
    </source>
</evidence>
<protein>
    <recommendedName>
        <fullName evidence="19">Amyloid beta (A4) precursor-like protein 2</fullName>
    </recommendedName>
</protein>
<dbReference type="AlphaFoldDB" id="A0A3Q1I7M5"/>
<keyword evidence="5 13" id="KW-1133">Transmembrane helix</keyword>
<feature type="region of interest" description="GFLD subdomain" evidence="10">
    <location>
        <begin position="35"/>
        <end position="130"/>
    </location>
</feature>
<feature type="domain" description="E2" evidence="16">
    <location>
        <begin position="296"/>
        <end position="487"/>
    </location>
</feature>
<feature type="disulfide bond" evidence="10">
    <location>
        <begin position="105"/>
        <end position="112"/>
    </location>
</feature>
<dbReference type="GO" id="GO:0007417">
    <property type="term" value="P:central nervous system development"/>
    <property type="evidence" value="ECO:0007669"/>
    <property type="project" value="TreeGrafter"/>
</dbReference>
<dbReference type="PANTHER" id="PTHR23103">
    <property type="entry name" value="ALZHEIMER'S DISEASE BETA-AMYLOID RELATED"/>
    <property type="match status" value="1"/>
</dbReference>
<dbReference type="FunFam" id="3.90.570.10:FF:000001">
    <property type="entry name" value="Amyloid beta A4 protein"/>
    <property type="match status" value="1"/>
</dbReference>
<dbReference type="PROSITE" id="PS51870">
    <property type="entry name" value="APP_E2"/>
    <property type="match status" value="1"/>
</dbReference>
<dbReference type="SUPFAM" id="SSF109843">
    <property type="entry name" value="CAPPD, an extracellular domain of amyloid beta A4 protein"/>
    <property type="match status" value="1"/>
</dbReference>
<dbReference type="GO" id="GO:0008201">
    <property type="term" value="F:heparin binding"/>
    <property type="evidence" value="ECO:0007669"/>
    <property type="project" value="UniProtKB-UniRule"/>
</dbReference>
<dbReference type="Pfam" id="PF12925">
    <property type="entry name" value="APP_E2"/>
    <property type="match status" value="1"/>
</dbReference>
<evidence type="ECO:0000256" key="2">
    <source>
        <dbReference type="ARBA" id="ARBA00022692"/>
    </source>
</evidence>
<dbReference type="Gene3D" id="6.10.250.1670">
    <property type="match status" value="1"/>
</dbReference>
<evidence type="ECO:0000256" key="5">
    <source>
        <dbReference type="ARBA" id="ARBA00022989"/>
    </source>
</evidence>
<dbReference type="Pfam" id="PF12924">
    <property type="entry name" value="APP_Cu_bd"/>
    <property type="match status" value="1"/>
</dbReference>
<keyword evidence="4 14" id="KW-0732">Signal</keyword>
<evidence type="ECO:0000313" key="17">
    <source>
        <dbReference type="Ensembl" id="ENSATEP00000013328.3"/>
    </source>
</evidence>
<dbReference type="GO" id="GO:0016020">
    <property type="term" value="C:membrane"/>
    <property type="evidence" value="ECO:0007669"/>
    <property type="project" value="UniProtKB-SubCell"/>
</dbReference>
<feature type="transmembrane region" description="Helical" evidence="13">
    <location>
        <begin position="561"/>
        <end position="583"/>
    </location>
</feature>
<evidence type="ECO:0000256" key="13">
    <source>
        <dbReference type="SAM" id="Phobius"/>
    </source>
</evidence>
<reference evidence="17" key="1">
    <citation type="submission" date="2021-04" db="EMBL/GenBank/DDBJ databases">
        <authorList>
            <consortium name="Wellcome Sanger Institute Data Sharing"/>
        </authorList>
    </citation>
    <scope>NUCLEOTIDE SEQUENCE [LARGE SCALE GENOMIC DNA]</scope>
</reference>
<dbReference type="FunFam" id="1.20.120.770:FF:000001">
    <property type="entry name" value="Amyloid beta A4 protein-like isoform 1"/>
    <property type="match status" value="1"/>
</dbReference>
<evidence type="ECO:0000259" key="15">
    <source>
        <dbReference type="PROSITE" id="PS51869"/>
    </source>
</evidence>
<dbReference type="InterPro" id="IPR011178">
    <property type="entry name" value="Amyloid_glyco_Cu-bd"/>
</dbReference>
<dbReference type="PANTHER" id="PTHR23103:SF14">
    <property type="entry name" value="AMYLOID BETA PRECURSOR LIKE PROTEIN 2"/>
    <property type="match status" value="1"/>
</dbReference>
<evidence type="ECO:0000256" key="11">
    <source>
        <dbReference type="SAM" id="Coils"/>
    </source>
</evidence>
<dbReference type="InterPro" id="IPR036176">
    <property type="entry name" value="E2_sf"/>
</dbReference>
<dbReference type="PROSITE" id="PS51869">
    <property type="entry name" value="APP_E1"/>
    <property type="match status" value="1"/>
</dbReference>
<keyword evidence="18" id="KW-1185">Reference proteome</keyword>
<keyword evidence="3" id="KW-0479">Metal-binding</keyword>
<dbReference type="Gene3D" id="1.20.120.770">
    <property type="entry name" value="Amyloid precursor protein, E2 domain"/>
    <property type="match status" value="1"/>
</dbReference>
<dbReference type="InterPro" id="IPR008155">
    <property type="entry name" value="Amyloid_glyco"/>
</dbReference>
<evidence type="ECO:0000256" key="4">
    <source>
        <dbReference type="ARBA" id="ARBA00022729"/>
    </source>
</evidence>
<sequence length="630" mass="71714">MGSVPALSVLILGIVVPALSGYIEALAANAGTGFAVAEPQVAMFCGKLNMHVNIQTGRWEPDPSGTKSCVGTKEGVLQYCQEMYPELQITNVVEANQPIRIENWCKKEKKVCKGHAHIVVPYKCLVGEFVSDVLLVPEKCKFFHKERMDMCVSHQQWHGVAKEACAKSSMVLHSYGMLLPCGIDKFHGTEYVCCPSSRAEESAPPSLPSQEDDEDEEIEDEEIDEADLDEEEAEDEEEYHYVYEDEEVDKEDEDEDEKKETSKMSESPDEDKTLPLHSPAVSEFTAMPPTPQPTDDVDIYFETPADDKEHSRFQRAKEQLEIRHRNRMERVRKEWEEADRQAKNLPKAERQTLIQHFQAMVESLEEEAASEKQQLVETHLARVEAMLNDRRRLALENYLAALQADPPRPHRILQALRRYVRAENKDRQHTIRHYQHVLAVDPEKAAQMKSQVMTHLRVIEERMNQSLSLLYKVPYVAEEIQDEIDELLQEQKADMDQFLLSISESQPDVTVSSEESVEVPVSEGKPYRPFQVTSLGSRSEPEGEQLKPETQSQTDTFGSSALIGLLVIAVAIATVIVISLVLLRKRQYGTISHGIVEVDPMLTPEERHLSKMQNHGYENPTYKYLEQMQI</sequence>
<dbReference type="Proteomes" id="UP000265040">
    <property type="component" value="Chromosome 13"/>
</dbReference>
<evidence type="ECO:0000256" key="7">
    <source>
        <dbReference type="ARBA" id="ARBA00023136"/>
    </source>
</evidence>
<organism evidence="17 18">
    <name type="scientific">Anabas testudineus</name>
    <name type="common">Climbing perch</name>
    <name type="synonym">Anthias testudineus</name>
    <dbReference type="NCBI Taxonomy" id="64144"/>
    <lineage>
        <taxon>Eukaryota</taxon>
        <taxon>Metazoa</taxon>
        <taxon>Chordata</taxon>
        <taxon>Craniata</taxon>
        <taxon>Vertebrata</taxon>
        <taxon>Euteleostomi</taxon>
        <taxon>Actinopterygii</taxon>
        <taxon>Neopterygii</taxon>
        <taxon>Teleostei</taxon>
        <taxon>Neoteleostei</taxon>
        <taxon>Acanthomorphata</taxon>
        <taxon>Anabantaria</taxon>
        <taxon>Anabantiformes</taxon>
        <taxon>Anabantoidei</taxon>
        <taxon>Anabantidae</taxon>
        <taxon>Anabas</taxon>
    </lineage>
</organism>
<keyword evidence="2 13" id="KW-0812">Transmembrane</keyword>
<feature type="disulfide bond" evidence="10">
    <location>
        <begin position="151"/>
        <end position="181"/>
    </location>
</feature>
<evidence type="ECO:0000313" key="18">
    <source>
        <dbReference type="Proteomes" id="UP000265040"/>
    </source>
</evidence>